<feature type="domain" description="TLC" evidence="7">
    <location>
        <begin position="36"/>
        <end position="226"/>
    </location>
</feature>
<protein>
    <recommendedName>
        <fullName evidence="7">TLC domain-containing protein</fullName>
    </recommendedName>
</protein>
<dbReference type="PANTHER" id="PTHR31766:SF8">
    <property type="entry name" value="TLC DOMAIN-CONTAINING PROTEIN"/>
    <property type="match status" value="1"/>
</dbReference>
<keyword evidence="4 5" id="KW-0472">Membrane</keyword>
<feature type="transmembrane region" description="Helical" evidence="6">
    <location>
        <begin position="131"/>
        <end position="152"/>
    </location>
</feature>
<dbReference type="PROSITE" id="PS50922">
    <property type="entry name" value="TLC"/>
    <property type="match status" value="1"/>
</dbReference>
<feature type="transmembrane region" description="Helical" evidence="6">
    <location>
        <begin position="42"/>
        <end position="63"/>
    </location>
</feature>
<dbReference type="PANTHER" id="PTHR31766">
    <property type="entry name" value="GLABROUS1 ENHANCER-BINDING PROTEIN-LIKE 2"/>
    <property type="match status" value="1"/>
</dbReference>
<evidence type="ECO:0000256" key="6">
    <source>
        <dbReference type="SAM" id="Phobius"/>
    </source>
</evidence>
<reference evidence="8" key="1">
    <citation type="submission" date="2020-03" db="EMBL/GenBank/DDBJ databases">
        <title>A high-quality chromosome-level genome assembly of a woody plant with both climbing and erect habits, Rhamnella rubrinervis.</title>
        <authorList>
            <person name="Lu Z."/>
            <person name="Yang Y."/>
            <person name="Zhu X."/>
            <person name="Sun Y."/>
        </authorList>
    </citation>
    <scope>NUCLEOTIDE SEQUENCE</scope>
    <source>
        <strain evidence="8">BYM</strain>
        <tissue evidence="8">Leaf</tissue>
    </source>
</reference>
<dbReference type="EMBL" id="VOIH02000012">
    <property type="protein sequence ID" value="KAF3431096.1"/>
    <property type="molecule type" value="Genomic_DNA"/>
</dbReference>
<feature type="transmembrane region" description="Helical" evidence="6">
    <location>
        <begin position="107"/>
        <end position="125"/>
    </location>
</feature>
<gene>
    <name evidence="8" type="ORF">FNV43_RR25826</name>
</gene>
<dbReference type="AlphaFoldDB" id="A0A8K0GN84"/>
<evidence type="ECO:0000256" key="3">
    <source>
        <dbReference type="ARBA" id="ARBA00022989"/>
    </source>
</evidence>
<evidence type="ECO:0000313" key="9">
    <source>
        <dbReference type="Proteomes" id="UP000796880"/>
    </source>
</evidence>
<evidence type="ECO:0000256" key="5">
    <source>
        <dbReference type="PROSITE-ProRule" id="PRU00205"/>
    </source>
</evidence>
<organism evidence="8 9">
    <name type="scientific">Rhamnella rubrinervis</name>
    <dbReference type="NCBI Taxonomy" id="2594499"/>
    <lineage>
        <taxon>Eukaryota</taxon>
        <taxon>Viridiplantae</taxon>
        <taxon>Streptophyta</taxon>
        <taxon>Embryophyta</taxon>
        <taxon>Tracheophyta</taxon>
        <taxon>Spermatophyta</taxon>
        <taxon>Magnoliopsida</taxon>
        <taxon>eudicotyledons</taxon>
        <taxon>Gunneridae</taxon>
        <taxon>Pentapetalae</taxon>
        <taxon>rosids</taxon>
        <taxon>fabids</taxon>
        <taxon>Rosales</taxon>
        <taxon>Rhamnaceae</taxon>
        <taxon>rhamnoid group</taxon>
        <taxon>Rhamneae</taxon>
        <taxon>Rhamnella</taxon>
    </lineage>
</organism>
<dbReference type="OrthoDB" id="204175at2759"/>
<keyword evidence="3 6" id="KW-1133">Transmembrane helix</keyword>
<keyword evidence="2 5" id="KW-0812">Transmembrane</keyword>
<dbReference type="InterPro" id="IPR006634">
    <property type="entry name" value="TLC-dom"/>
</dbReference>
<evidence type="ECO:0000256" key="2">
    <source>
        <dbReference type="ARBA" id="ARBA00022692"/>
    </source>
</evidence>
<name>A0A8K0GN84_9ROSA</name>
<dbReference type="Pfam" id="PF03798">
    <property type="entry name" value="TRAM_LAG1_CLN8"/>
    <property type="match status" value="1"/>
</dbReference>
<accession>A0A8K0GN84</accession>
<feature type="transmembrane region" description="Helical" evidence="6">
    <location>
        <begin position="208"/>
        <end position="229"/>
    </location>
</feature>
<evidence type="ECO:0000313" key="8">
    <source>
        <dbReference type="EMBL" id="KAF3431096.1"/>
    </source>
</evidence>
<feature type="transmembrane region" description="Helical" evidence="6">
    <location>
        <begin position="83"/>
        <end position="100"/>
    </location>
</feature>
<dbReference type="InterPro" id="IPR040327">
    <property type="entry name" value="At5g14285-like"/>
</dbReference>
<feature type="transmembrane region" description="Helical" evidence="6">
    <location>
        <begin position="173"/>
        <end position="196"/>
    </location>
</feature>
<dbReference type="GO" id="GO:0016020">
    <property type="term" value="C:membrane"/>
    <property type="evidence" value="ECO:0007669"/>
    <property type="project" value="UniProtKB-SubCell"/>
</dbReference>
<dbReference type="Proteomes" id="UP000796880">
    <property type="component" value="Unassembled WGS sequence"/>
</dbReference>
<proteinExistence type="predicted"/>
<dbReference type="SMART" id="SM00724">
    <property type="entry name" value="TLC"/>
    <property type="match status" value="1"/>
</dbReference>
<evidence type="ECO:0000259" key="7">
    <source>
        <dbReference type="PROSITE" id="PS50922"/>
    </source>
</evidence>
<sequence>METQIVVTPSLPTFFTVFLCFYLFAYFVVFRNWGPKHQAEASSCLLSLAHGTPAVLLAIYGLIHTQSPPTFASPNTTSQNIALEFSTAYFILDLLHYLVFFPSDILFILHHLATLYVITTCLYVVRHGAYAILVLLVLAEVTSCCQNVWSLSSFRKTDVPMAAKLHEFLTPRFYAFYSVFRGILGPLFVFKMGVFYASGEADALIPKWAWISWTVVIGSAILVSISWILNHWIDWHRERSYKSQKKVR</sequence>
<evidence type="ECO:0000256" key="4">
    <source>
        <dbReference type="ARBA" id="ARBA00023136"/>
    </source>
</evidence>
<comment type="subcellular location">
    <subcellularLocation>
        <location evidence="1">Membrane</location>
        <topology evidence="1">Multi-pass membrane protein</topology>
    </subcellularLocation>
</comment>
<keyword evidence="9" id="KW-1185">Reference proteome</keyword>
<evidence type="ECO:0000256" key="1">
    <source>
        <dbReference type="ARBA" id="ARBA00004141"/>
    </source>
</evidence>
<comment type="caution">
    <text evidence="8">The sequence shown here is derived from an EMBL/GenBank/DDBJ whole genome shotgun (WGS) entry which is preliminary data.</text>
</comment>
<feature type="transmembrane region" description="Helical" evidence="6">
    <location>
        <begin position="12"/>
        <end position="30"/>
    </location>
</feature>